<dbReference type="GO" id="GO:0019139">
    <property type="term" value="F:cytokinin dehydrogenase activity"/>
    <property type="evidence" value="ECO:0007669"/>
    <property type="project" value="InterPro"/>
</dbReference>
<accession>A0A286GI91</accession>
<evidence type="ECO:0000256" key="3">
    <source>
        <dbReference type="ARBA" id="ARBA00022630"/>
    </source>
</evidence>
<reference evidence="8" key="1">
    <citation type="submission" date="2017-09" db="EMBL/GenBank/DDBJ databases">
        <authorList>
            <person name="Varghese N."/>
            <person name="Submissions S."/>
        </authorList>
    </citation>
    <scope>NUCLEOTIDE SEQUENCE [LARGE SCALE GENOMIC DNA]</scope>
    <source>
        <strain evidence="8">DSM 29961</strain>
    </source>
</reference>
<dbReference type="SUPFAM" id="SSF56176">
    <property type="entry name" value="FAD-binding/transporter-associated domain-like"/>
    <property type="match status" value="1"/>
</dbReference>
<dbReference type="InterPro" id="IPR015345">
    <property type="entry name" value="Cytokinin_DH_FAD/cytokin-bd"/>
</dbReference>
<dbReference type="PANTHER" id="PTHR13878">
    <property type="entry name" value="GULONOLACTONE OXIDASE"/>
    <property type="match status" value="1"/>
</dbReference>
<keyword evidence="4" id="KW-0274">FAD</keyword>
<dbReference type="InterPro" id="IPR016167">
    <property type="entry name" value="FAD-bd_PCMH_sub1"/>
</dbReference>
<evidence type="ECO:0000256" key="4">
    <source>
        <dbReference type="ARBA" id="ARBA00022827"/>
    </source>
</evidence>
<dbReference type="AlphaFoldDB" id="A0A286GI91"/>
<dbReference type="PANTHER" id="PTHR13878:SF53">
    <property type="entry name" value="CYTOKININ DEHYDROGENASE 6"/>
    <property type="match status" value="1"/>
</dbReference>
<gene>
    <name evidence="7" type="ORF">SAMN06269250_4789</name>
</gene>
<evidence type="ECO:0000256" key="1">
    <source>
        <dbReference type="ARBA" id="ARBA00001974"/>
    </source>
</evidence>
<dbReference type="InterPro" id="IPR050432">
    <property type="entry name" value="FAD-linked_Oxidoreductases_BP"/>
</dbReference>
<evidence type="ECO:0000259" key="6">
    <source>
        <dbReference type="PROSITE" id="PS51387"/>
    </source>
</evidence>
<sequence>MQKLNSVEAIQRPTRHPLVYQFDPSRRCWLTDQDTTDPCVPVPQLDGTLLTKPEDIKQAASDFGHLIHRVPLAILRPASVDDVINMVRFANQFNIRIAGRGNGHTAFGQAQAEAGLIIDMRSLCLIHLIEADQVLVDAGVLWRDLLQATTAVGLTPPVVPDYTNLTVGGTLSVGGVSGRSFRYGAQVDQVIELQVVTGQGELLTCSAQTQADLFYGVLAGLGLCALIVRARITLIPARQYARTYRFFFQDVVPMLTALRQLTTNQAYDYIRGNGMPLAGDAAASSNPASPSAIDSPAPFVYFLEATIFYDTIHQLPTKSVSPLASSENEVQQEDRSYFEFTDQVVQLLVQLDAAGLGQLPHPWLDLFIPDSGIDAFVSQTIARLDPANFLPGSLLLFYPFDRKWMTCPLLRTPAESQFFLFDILRTLPADASIIQSVLAENRHLYEQNRAMGGFPYTISAIPMTSGDWMDHFGAFWPQLNQLKRQFDPKNVLGAGLSVFDQDRSV</sequence>
<dbReference type="InterPro" id="IPR016170">
    <property type="entry name" value="Cytok_DH_C_sf"/>
</dbReference>
<keyword evidence="8" id="KW-1185">Reference proteome</keyword>
<evidence type="ECO:0000256" key="5">
    <source>
        <dbReference type="ARBA" id="ARBA00023002"/>
    </source>
</evidence>
<comment type="cofactor">
    <cofactor evidence="1">
        <name>FAD</name>
        <dbReference type="ChEBI" id="CHEBI:57692"/>
    </cofactor>
</comment>
<feature type="domain" description="FAD-binding PCMH-type" evidence="6">
    <location>
        <begin position="67"/>
        <end position="237"/>
    </location>
</feature>
<dbReference type="Gene3D" id="3.30.465.10">
    <property type="match status" value="1"/>
</dbReference>
<keyword evidence="5" id="KW-0560">Oxidoreductase</keyword>
<dbReference type="InterPro" id="IPR016166">
    <property type="entry name" value="FAD-bd_PCMH"/>
</dbReference>
<dbReference type="Pfam" id="PF09265">
    <property type="entry name" value="Cytokin-bind"/>
    <property type="match status" value="1"/>
</dbReference>
<dbReference type="GO" id="GO:0071949">
    <property type="term" value="F:FAD binding"/>
    <property type="evidence" value="ECO:0007669"/>
    <property type="project" value="InterPro"/>
</dbReference>
<dbReference type="GO" id="GO:0009690">
    <property type="term" value="P:cytokinin metabolic process"/>
    <property type="evidence" value="ECO:0007669"/>
    <property type="project" value="InterPro"/>
</dbReference>
<evidence type="ECO:0000313" key="8">
    <source>
        <dbReference type="Proteomes" id="UP000219452"/>
    </source>
</evidence>
<dbReference type="InterPro" id="IPR036318">
    <property type="entry name" value="FAD-bd_PCMH-like_sf"/>
</dbReference>
<keyword evidence="3" id="KW-0285">Flavoprotein</keyword>
<dbReference type="RefSeq" id="WP_097129078.1">
    <property type="nucleotide sequence ID" value="NZ_OCNH01000004.1"/>
</dbReference>
<proteinExistence type="inferred from homology"/>
<dbReference type="Gene3D" id="3.30.43.10">
    <property type="entry name" value="Uridine Diphospho-n-acetylenolpyruvylglucosamine Reductase, domain 2"/>
    <property type="match status" value="1"/>
</dbReference>
<dbReference type="Gene3D" id="3.40.462.10">
    <property type="entry name" value="FAD-linked oxidases, C-terminal domain"/>
    <property type="match status" value="1"/>
</dbReference>
<dbReference type="OrthoDB" id="9768764at2"/>
<dbReference type="InterPro" id="IPR006094">
    <property type="entry name" value="Oxid_FAD_bind_N"/>
</dbReference>
<dbReference type="Pfam" id="PF01565">
    <property type="entry name" value="FAD_binding_4"/>
    <property type="match status" value="1"/>
</dbReference>
<dbReference type="InterPro" id="IPR016169">
    <property type="entry name" value="FAD-bd_PCMH_sub2"/>
</dbReference>
<evidence type="ECO:0000313" key="7">
    <source>
        <dbReference type="EMBL" id="SOD95238.1"/>
    </source>
</evidence>
<name>A0A286GI91_9BACT</name>
<comment type="similarity">
    <text evidence="2">Belongs to the oxygen-dependent FAD-linked oxidoreductase family.</text>
</comment>
<protein>
    <submittedName>
        <fullName evidence="7">FAD/FMN-containing dehydrogenase</fullName>
    </submittedName>
</protein>
<dbReference type="EMBL" id="OCNH01000004">
    <property type="protein sequence ID" value="SOD95238.1"/>
    <property type="molecule type" value="Genomic_DNA"/>
</dbReference>
<organism evidence="7 8">
    <name type="scientific">Spirosoma fluviale</name>
    <dbReference type="NCBI Taxonomy" id="1597977"/>
    <lineage>
        <taxon>Bacteria</taxon>
        <taxon>Pseudomonadati</taxon>
        <taxon>Bacteroidota</taxon>
        <taxon>Cytophagia</taxon>
        <taxon>Cytophagales</taxon>
        <taxon>Cytophagaceae</taxon>
        <taxon>Spirosoma</taxon>
    </lineage>
</organism>
<dbReference type="PROSITE" id="PS51387">
    <property type="entry name" value="FAD_PCMH"/>
    <property type="match status" value="1"/>
</dbReference>
<dbReference type="InterPro" id="IPR016164">
    <property type="entry name" value="FAD-linked_Oxase-like_C"/>
</dbReference>
<dbReference type="Proteomes" id="UP000219452">
    <property type="component" value="Unassembled WGS sequence"/>
</dbReference>
<evidence type="ECO:0000256" key="2">
    <source>
        <dbReference type="ARBA" id="ARBA00005466"/>
    </source>
</evidence>
<dbReference type="SUPFAM" id="SSF55103">
    <property type="entry name" value="FAD-linked oxidases, C-terminal domain"/>
    <property type="match status" value="1"/>
</dbReference>